<dbReference type="EMBL" id="JBAKAZ010000298">
    <property type="protein sequence ID" value="MEL0631005.1"/>
    <property type="molecule type" value="Genomic_DNA"/>
</dbReference>
<evidence type="ECO:0000313" key="1">
    <source>
        <dbReference type="EMBL" id="MEL0631005.1"/>
    </source>
</evidence>
<name>A0ABU9GUT1_9GAMM</name>
<dbReference type="InterPro" id="IPR027417">
    <property type="entry name" value="P-loop_NTPase"/>
</dbReference>
<reference evidence="1 2" key="1">
    <citation type="submission" date="2024-02" db="EMBL/GenBank/DDBJ databases">
        <title>Bacteria isolated from the canopy kelp, Nereocystis luetkeana.</title>
        <authorList>
            <person name="Pfister C.A."/>
            <person name="Younker I.T."/>
            <person name="Light S.H."/>
        </authorList>
    </citation>
    <scope>NUCLEOTIDE SEQUENCE [LARGE SCALE GENOMIC DNA]</scope>
    <source>
        <strain evidence="1 2">TI.1.05</strain>
    </source>
</reference>
<proteinExistence type="predicted"/>
<sequence>MQHLQKLGERFNFADILPMSAKSGDNVEKIRQWAKDSLPQSDFYFPEDNITDRSSRFMASEIV</sequence>
<feature type="non-terminal residue" evidence="1">
    <location>
        <position position="63"/>
    </location>
</feature>
<accession>A0ABU9GUT1</accession>
<dbReference type="Proteomes" id="UP001369082">
    <property type="component" value="Unassembled WGS sequence"/>
</dbReference>
<organism evidence="1 2">
    <name type="scientific">Psychromonas aquatilis</name>
    <dbReference type="NCBI Taxonomy" id="2005072"/>
    <lineage>
        <taxon>Bacteria</taxon>
        <taxon>Pseudomonadati</taxon>
        <taxon>Pseudomonadota</taxon>
        <taxon>Gammaproteobacteria</taxon>
        <taxon>Alteromonadales</taxon>
        <taxon>Psychromonadaceae</taxon>
        <taxon>Psychromonas</taxon>
    </lineage>
</organism>
<comment type="caution">
    <text evidence="1">The sequence shown here is derived from an EMBL/GenBank/DDBJ whole genome shotgun (WGS) entry which is preliminary data.</text>
</comment>
<evidence type="ECO:0000313" key="2">
    <source>
        <dbReference type="Proteomes" id="UP001369082"/>
    </source>
</evidence>
<protein>
    <submittedName>
        <fullName evidence="1">GTPase Era</fullName>
    </submittedName>
</protein>
<dbReference type="Gene3D" id="3.40.50.300">
    <property type="entry name" value="P-loop containing nucleotide triphosphate hydrolases"/>
    <property type="match status" value="1"/>
</dbReference>
<keyword evidence="2" id="KW-1185">Reference proteome</keyword>
<gene>
    <name evidence="1" type="ORF">V6256_15640</name>
</gene>